<accession>A0ABR4HBG9</accession>
<reference evidence="2 3" key="1">
    <citation type="submission" date="2024-07" db="EMBL/GenBank/DDBJ databases">
        <title>Section-level genome sequencing and comparative genomics of Aspergillus sections Usti and Cavernicolus.</title>
        <authorList>
            <consortium name="Lawrence Berkeley National Laboratory"/>
            <person name="Nybo J.L."/>
            <person name="Vesth T.C."/>
            <person name="Theobald S."/>
            <person name="Frisvad J.C."/>
            <person name="Larsen T.O."/>
            <person name="Kjaerboelling I."/>
            <person name="Rothschild-Mancinelli K."/>
            <person name="Lyhne E.K."/>
            <person name="Kogle M.E."/>
            <person name="Barry K."/>
            <person name="Clum A."/>
            <person name="Na H."/>
            <person name="Ledsgaard L."/>
            <person name="Lin J."/>
            <person name="Lipzen A."/>
            <person name="Kuo A."/>
            <person name="Riley R."/>
            <person name="Mondo S."/>
            <person name="LaButti K."/>
            <person name="Haridas S."/>
            <person name="Pangalinan J."/>
            <person name="Salamov A.A."/>
            <person name="Simmons B.A."/>
            <person name="Magnuson J.K."/>
            <person name="Chen J."/>
            <person name="Drula E."/>
            <person name="Henrissat B."/>
            <person name="Wiebenga A."/>
            <person name="Lubbers R.J."/>
            <person name="Gomes A.C."/>
            <person name="Makela M.R."/>
            <person name="Stajich J."/>
            <person name="Grigoriev I.V."/>
            <person name="Mortensen U.H."/>
            <person name="De vries R.P."/>
            <person name="Baker S.E."/>
            <person name="Andersen M.R."/>
        </authorList>
    </citation>
    <scope>NUCLEOTIDE SEQUENCE [LARGE SCALE GENOMIC DNA]</scope>
    <source>
        <strain evidence="2 3">CBS 600.67</strain>
    </source>
</reference>
<name>A0ABR4HBG9_9EURO</name>
<dbReference type="EMBL" id="JBFXLS010000198">
    <property type="protein sequence ID" value="KAL2812127.1"/>
    <property type="molecule type" value="Genomic_DNA"/>
</dbReference>
<evidence type="ECO:0000256" key="1">
    <source>
        <dbReference type="SAM" id="MobiDB-lite"/>
    </source>
</evidence>
<organism evidence="2 3">
    <name type="scientific">Aspergillus cavernicola</name>
    <dbReference type="NCBI Taxonomy" id="176166"/>
    <lineage>
        <taxon>Eukaryota</taxon>
        <taxon>Fungi</taxon>
        <taxon>Dikarya</taxon>
        <taxon>Ascomycota</taxon>
        <taxon>Pezizomycotina</taxon>
        <taxon>Eurotiomycetes</taxon>
        <taxon>Eurotiomycetidae</taxon>
        <taxon>Eurotiales</taxon>
        <taxon>Aspergillaceae</taxon>
        <taxon>Aspergillus</taxon>
        <taxon>Aspergillus subgen. Nidulantes</taxon>
    </lineage>
</organism>
<feature type="region of interest" description="Disordered" evidence="1">
    <location>
        <begin position="1"/>
        <end position="68"/>
    </location>
</feature>
<feature type="compositionally biased region" description="Low complexity" evidence="1">
    <location>
        <begin position="12"/>
        <end position="23"/>
    </location>
</feature>
<comment type="caution">
    <text evidence="2">The sequence shown here is derived from an EMBL/GenBank/DDBJ whole genome shotgun (WGS) entry which is preliminary data.</text>
</comment>
<feature type="compositionally biased region" description="Basic and acidic residues" evidence="1">
    <location>
        <begin position="25"/>
        <end position="36"/>
    </location>
</feature>
<evidence type="ECO:0000313" key="3">
    <source>
        <dbReference type="Proteomes" id="UP001610335"/>
    </source>
</evidence>
<dbReference type="Proteomes" id="UP001610335">
    <property type="component" value="Unassembled WGS sequence"/>
</dbReference>
<proteinExistence type="predicted"/>
<gene>
    <name evidence="2" type="ORF">BDW59DRAFT_167888</name>
</gene>
<sequence>MSWHCFPGQMAPSNRNPNPNPRSHTQSDRDRTDAEPPKTGLLSPPWNPVQEAAAAKISSPHGDPASCPAPIEEIVHIAGARPPYDGQRSQLEEAELTALVVSQGGTTSKNYTYKQVQSTRGGPEALTRFQTPPLSFNSTPPVPKDLPKAKQGDSMIEIINSEFKIPADLPATYIPRMLMESYITKAICQSPLIGNIWVDYGNETHIAFAIKIAFKKNSDYMKSYSPRWNDLVAVIRQQLNDLNETHVLDAY</sequence>
<keyword evidence="3" id="KW-1185">Reference proteome</keyword>
<evidence type="ECO:0000313" key="2">
    <source>
        <dbReference type="EMBL" id="KAL2812127.1"/>
    </source>
</evidence>
<protein>
    <submittedName>
        <fullName evidence="2">Uncharacterized protein</fullName>
    </submittedName>
</protein>